<evidence type="ECO:0000256" key="1">
    <source>
        <dbReference type="SAM" id="MobiDB-lite"/>
    </source>
</evidence>
<dbReference type="STRING" id="1250539.Ga0080574_TMP3912"/>
<proteinExistence type="predicted"/>
<dbReference type="Proteomes" id="UP000187059">
    <property type="component" value="Chromosome"/>
</dbReference>
<organism evidence="2 3">
    <name type="scientific">Salipiger abyssi</name>
    <dbReference type="NCBI Taxonomy" id="1250539"/>
    <lineage>
        <taxon>Bacteria</taxon>
        <taxon>Pseudomonadati</taxon>
        <taxon>Pseudomonadota</taxon>
        <taxon>Alphaproteobacteria</taxon>
        <taxon>Rhodobacterales</taxon>
        <taxon>Roseobacteraceae</taxon>
        <taxon>Salipiger</taxon>
    </lineage>
</organism>
<gene>
    <name evidence="2" type="ORF">Ga0080574_TMP3912</name>
</gene>
<evidence type="ECO:0000313" key="2">
    <source>
        <dbReference type="EMBL" id="APZ54246.1"/>
    </source>
</evidence>
<dbReference type="EMBL" id="CP015093">
    <property type="protein sequence ID" value="APZ54246.1"/>
    <property type="molecule type" value="Genomic_DNA"/>
</dbReference>
<protein>
    <submittedName>
        <fullName evidence="2">Uncharacterized protein</fullName>
    </submittedName>
</protein>
<accession>A0A1P8UY12</accession>
<feature type="region of interest" description="Disordered" evidence="1">
    <location>
        <begin position="1"/>
        <end position="27"/>
    </location>
</feature>
<evidence type="ECO:0000313" key="3">
    <source>
        <dbReference type="Proteomes" id="UP000187059"/>
    </source>
</evidence>
<sequence>MDGRQGPARRRRPGLSRSTRSPAIPNTGRRWADLLTVASLGKRRSCFRNFLSVAPARNKAKPPRHRRAAPRAGDLPTSAYRCEVLRIWPG</sequence>
<keyword evidence="3" id="KW-1185">Reference proteome</keyword>
<name>A0A1P8UY12_9RHOB</name>
<reference evidence="2 3" key="1">
    <citation type="submission" date="2016-04" db="EMBL/GenBank/DDBJ databases">
        <title>Deep-sea bacteria in the southern Pacific.</title>
        <authorList>
            <person name="Tang K."/>
        </authorList>
    </citation>
    <scope>NUCLEOTIDE SEQUENCE [LARGE SCALE GENOMIC DNA]</scope>
    <source>
        <strain evidence="2 3">JLT2014</strain>
    </source>
</reference>
<dbReference type="KEGG" id="paby:Ga0080574_TMP3912"/>
<dbReference type="AlphaFoldDB" id="A0A1P8UY12"/>